<dbReference type="Pfam" id="PF22614">
    <property type="entry name" value="Slo-like_RCK"/>
    <property type="match status" value="2"/>
</dbReference>
<keyword evidence="9 11" id="KW-0472">Membrane</keyword>
<feature type="transmembrane region" description="Helical" evidence="11">
    <location>
        <begin position="156"/>
        <end position="174"/>
    </location>
</feature>
<evidence type="ECO:0000256" key="2">
    <source>
        <dbReference type="ARBA" id="ARBA00022448"/>
    </source>
</evidence>
<keyword evidence="5" id="KW-0631">Potassium channel</keyword>
<dbReference type="Proteomes" id="UP000825935">
    <property type="component" value="Chromosome 37"/>
</dbReference>
<keyword evidence="6" id="KW-0630">Potassium</keyword>
<evidence type="ECO:0000256" key="10">
    <source>
        <dbReference type="ARBA" id="ARBA00023303"/>
    </source>
</evidence>
<feature type="transmembrane region" description="Helical" evidence="11">
    <location>
        <begin position="181"/>
        <end position="202"/>
    </location>
</feature>
<dbReference type="Gene3D" id="1.10.287.70">
    <property type="match status" value="1"/>
</dbReference>
<feature type="transmembrane region" description="Helical" evidence="11">
    <location>
        <begin position="241"/>
        <end position="262"/>
    </location>
</feature>
<keyword evidence="2" id="KW-0813">Transport</keyword>
<dbReference type="PANTHER" id="PTHR10027:SF39">
    <property type="entry name" value="CALCIUM-ACTIVATED POTASSIUM CHANNEL BK ALPHA SUBUNIT DOMAIN-CONTAINING PROTEIN"/>
    <property type="match status" value="1"/>
</dbReference>
<dbReference type="OrthoDB" id="1904634at2759"/>
<accession>A0A8T2Q7A1</accession>
<dbReference type="InterPro" id="IPR005821">
    <property type="entry name" value="Ion_trans_dom"/>
</dbReference>
<evidence type="ECO:0000259" key="12">
    <source>
        <dbReference type="Pfam" id="PF00520"/>
    </source>
</evidence>
<feature type="domain" description="RCK N-terminal" evidence="14">
    <location>
        <begin position="349"/>
        <end position="461"/>
    </location>
</feature>
<keyword evidence="10" id="KW-0407">Ion channel</keyword>
<dbReference type="Gene3D" id="1.20.120.350">
    <property type="entry name" value="Voltage-gated potassium channels. Chain C"/>
    <property type="match status" value="1"/>
</dbReference>
<feature type="domain" description="RCK N-terminal" evidence="14">
    <location>
        <begin position="802"/>
        <end position="926"/>
    </location>
</feature>
<dbReference type="InterPro" id="IPR027359">
    <property type="entry name" value="Volt_channel_dom_sf"/>
</dbReference>
<proteinExistence type="predicted"/>
<dbReference type="SUPFAM" id="SSF81324">
    <property type="entry name" value="Voltage-gated potassium channels"/>
    <property type="match status" value="1"/>
</dbReference>
<evidence type="ECO:0000256" key="1">
    <source>
        <dbReference type="ARBA" id="ARBA00004141"/>
    </source>
</evidence>
<evidence type="ECO:0000256" key="7">
    <source>
        <dbReference type="ARBA" id="ARBA00022989"/>
    </source>
</evidence>
<feature type="transmembrane region" description="Helical" evidence="11">
    <location>
        <begin position="214"/>
        <end position="234"/>
    </location>
</feature>
<dbReference type="InterPro" id="IPR047871">
    <property type="entry name" value="K_chnl_Slo-like"/>
</dbReference>
<evidence type="ECO:0000259" key="14">
    <source>
        <dbReference type="Pfam" id="PF22614"/>
    </source>
</evidence>
<evidence type="ECO:0000256" key="6">
    <source>
        <dbReference type="ARBA" id="ARBA00022958"/>
    </source>
</evidence>
<sequence length="1094" mass="124136">MEKGELQLPKLRIPRRSTETDCATSYCLKNEYGEEWRSESFRAQNDYTPMNDHSNNGKDKICDRLWSLLHRGMELLLRWNRSHHMKHVYASPLVLRSYNTTLLYGHLPLYGRFRTFIRNRKIRYVWYVLELNLAVLSGILYVYSTYYFDAVIPVKHIQDFISLVFLLDYLMHVYCEPATLYYIFSVRGIVELLSFVPLAFLFNGQGKGSRFIHLLQLLRIVRIFSCLGEIGIVGSTATEQIILLLVATIGVVFLGAGILQWLESGFSDDPRNATNNLTYWQSFYFLIVTVSTVGYGDVVPTTTSGQVLAVISIIATIVILPSQIGKITLAASRRPYGHSFSPWQIVDSRFVIISGCVKLRIIQEFLSELFNPARYEDLEIYPLCVVIMAPCRPSYELKETLSLYGDNVAFMEGSPLSQSDLDRVNATDASAFFLLADADAKDAKIEDAAQIVRALAVQRYCLGNTRIIVEVLEPETQSSTVWDNYRGRCIEVICPSKVHFKILSRSCHIKGLYPFITNLFTSGVHMRHTASKHFLSEYCHSFSQGVYPVILPNVLYGLLFEEVVEFLYSAFDVVLFALDIPVVDDERGKERSRTLVLFPRGHFVEKDDIGLVLSCDLQTVHSISKLTNNSMETNRKPWTFSNASKKLADITEEKMKILHTVSSKWTFHKSRASISKEVRLEATEMERNFLETAEPSSPRGHGKLKKHLLSLIYRGLLQQENREDVPNAGYWKKSHRFSEVQDDGCSLDSLKGLSIRVGAEELLAWPPSLEYGRPHPSVLAWKTDIILQNLQDRTISIVDLPKPHILVCCQGSWPTNMYYLLAGLRMPLFSMPPIVILHPQRPSAFQWGTVGIFEDIYFLQGSPLYEVDLLRGGVLQAEKVLVLGDQGLPVDAFPDSIDGIGYSKNFVSVYTSDVDNIVIVANIEQILGKRASSVIVEMQHVSALHYVQPQYPLAKEKFLVEDYKRNPNGVVHYTPAFMEGKAISGSMLGFLLRSTFYNKNTVYLIEQLVGGGPSKLSDGLSKDHMKILYQVPVPEKYVNHPYSDLFIGLLTHHRMLALGLYRGNKTLEVPTQYVYTNPKRDCIVNAVDLVFVIR</sequence>
<dbReference type="EMBL" id="CM035442">
    <property type="protein sequence ID" value="KAH7279508.1"/>
    <property type="molecule type" value="Genomic_DNA"/>
</dbReference>
<feature type="transmembrane region" description="Helical" evidence="11">
    <location>
        <begin position="124"/>
        <end position="144"/>
    </location>
</feature>
<evidence type="ECO:0000313" key="15">
    <source>
        <dbReference type="EMBL" id="KAH7279508.1"/>
    </source>
</evidence>
<evidence type="ECO:0000256" key="4">
    <source>
        <dbReference type="ARBA" id="ARBA00022692"/>
    </source>
</evidence>
<feature type="transmembrane region" description="Helical" evidence="11">
    <location>
        <begin position="282"/>
        <end position="300"/>
    </location>
</feature>
<dbReference type="InterPro" id="IPR003148">
    <property type="entry name" value="RCK_N"/>
</dbReference>
<reference evidence="15" key="1">
    <citation type="submission" date="2021-08" db="EMBL/GenBank/DDBJ databases">
        <title>WGS assembly of Ceratopteris richardii.</title>
        <authorList>
            <person name="Marchant D.B."/>
            <person name="Chen G."/>
            <person name="Jenkins J."/>
            <person name="Shu S."/>
            <person name="Leebens-Mack J."/>
            <person name="Grimwood J."/>
            <person name="Schmutz J."/>
            <person name="Soltis P."/>
            <person name="Soltis D."/>
            <person name="Chen Z.-H."/>
        </authorList>
    </citation>
    <scope>NUCLEOTIDE SEQUENCE</scope>
    <source>
        <strain evidence="15">Whitten #5841</strain>
        <tissue evidence="15">Leaf</tissue>
    </source>
</reference>
<comment type="caution">
    <text evidence="15">The sequence shown here is derived from an EMBL/GenBank/DDBJ whole genome shotgun (WGS) entry which is preliminary data.</text>
</comment>
<gene>
    <name evidence="15" type="ORF">KP509_37G022200</name>
</gene>
<dbReference type="Pfam" id="PF03493">
    <property type="entry name" value="BK_channel_a"/>
    <property type="match status" value="1"/>
</dbReference>
<evidence type="ECO:0000256" key="8">
    <source>
        <dbReference type="ARBA" id="ARBA00023065"/>
    </source>
</evidence>
<feature type="domain" description="Ion transport" evidence="12">
    <location>
        <begin position="124"/>
        <end position="321"/>
    </location>
</feature>
<dbReference type="InterPro" id="IPR003929">
    <property type="entry name" value="K_chnl_BK_asu"/>
</dbReference>
<dbReference type="PANTHER" id="PTHR10027">
    <property type="entry name" value="CALCIUM-ACTIVATED POTASSIUM CHANNEL ALPHA CHAIN"/>
    <property type="match status" value="1"/>
</dbReference>
<dbReference type="GO" id="GO:0005267">
    <property type="term" value="F:potassium channel activity"/>
    <property type="evidence" value="ECO:0007669"/>
    <property type="project" value="UniProtKB-KW"/>
</dbReference>
<keyword evidence="16" id="KW-1185">Reference proteome</keyword>
<evidence type="ECO:0000256" key="9">
    <source>
        <dbReference type="ARBA" id="ARBA00023136"/>
    </source>
</evidence>
<keyword evidence="3" id="KW-0633">Potassium transport</keyword>
<evidence type="ECO:0008006" key="17">
    <source>
        <dbReference type="Google" id="ProtNLM"/>
    </source>
</evidence>
<evidence type="ECO:0000256" key="3">
    <source>
        <dbReference type="ARBA" id="ARBA00022538"/>
    </source>
</evidence>
<organism evidence="15 16">
    <name type="scientific">Ceratopteris richardii</name>
    <name type="common">Triangle waterfern</name>
    <dbReference type="NCBI Taxonomy" id="49495"/>
    <lineage>
        <taxon>Eukaryota</taxon>
        <taxon>Viridiplantae</taxon>
        <taxon>Streptophyta</taxon>
        <taxon>Embryophyta</taxon>
        <taxon>Tracheophyta</taxon>
        <taxon>Polypodiopsida</taxon>
        <taxon>Polypodiidae</taxon>
        <taxon>Polypodiales</taxon>
        <taxon>Pteridineae</taxon>
        <taxon>Pteridaceae</taxon>
        <taxon>Parkerioideae</taxon>
        <taxon>Ceratopteris</taxon>
    </lineage>
</organism>
<dbReference type="AlphaFoldDB" id="A0A8T2Q7A1"/>
<name>A0A8T2Q7A1_CERRI</name>
<keyword evidence="4 11" id="KW-0812">Transmembrane</keyword>
<feature type="domain" description="Calcium-activated potassium channel BK alpha subunit" evidence="13">
    <location>
        <begin position="491"/>
        <end position="578"/>
    </location>
</feature>
<evidence type="ECO:0000259" key="13">
    <source>
        <dbReference type="Pfam" id="PF03493"/>
    </source>
</evidence>
<keyword evidence="7 11" id="KW-1133">Transmembrane helix</keyword>
<comment type="subcellular location">
    <subcellularLocation>
        <location evidence="1">Membrane</location>
        <topology evidence="1">Multi-pass membrane protein</topology>
    </subcellularLocation>
</comment>
<protein>
    <recommendedName>
        <fullName evidence="17">Potassium channel</fullName>
    </recommendedName>
</protein>
<dbReference type="GO" id="GO:0016020">
    <property type="term" value="C:membrane"/>
    <property type="evidence" value="ECO:0007669"/>
    <property type="project" value="UniProtKB-SubCell"/>
</dbReference>
<dbReference type="Gene3D" id="3.40.50.720">
    <property type="entry name" value="NAD(P)-binding Rossmann-like Domain"/>
    <property type="match status" value="1"/>
</dbReference>
<keyword evidence="8" id="KW-0406">Ion transport</keyword>
<dbReference type="Pfam" id="PF00520">
    <property type="entry name" value="Ion_trans"/>
    <property type="match status" value="1"/>
</dbReference>
<evidence type="ECO:0000256" key="5">
    <source>
        <dbReference type="ARBA" id="ARBA00022826"/>
    </source>
</evidence>
<feature type="transmembrane region" description="Helical" evidence="11">
    <location>
        <begin position="307"/>
        <end position="324"/>
    </location>
</feature>
<evidence type="ECO:0000256" key="11">
    <source>
        <dbReference type="SAM" id="Phobius"/>
    </source>
</evidence>
<dbReference type="OMA" id="EANSKFM"/>
<evidence type="ECO:0000313" key="16">
    <source>
        <dbReference type="Proteomes" id="UP000825935"/>
    </source>
</evidence>